<dbReference type="Gene3D" id="3.30.70.100">
    <property type="match status" value="1"/>
</dbReference>
<dbReference type="Gene3D" id="1.10.287.1260">
    <property type="match status" value="1"/>
</dbReference>
<dbReference type="GO" id="GO:0008381">
    <property type="term" value="F:mechanosensitive monoatomic ion channel activity"/>
    <property type="evidence" value="ECO:0007669"/>
    <property type="project" value="InterPro"/>
</dbReference>
<feature type="transmembrane region" description="Helical" evidence="7">
    <location>
        <begin position="59"/>
        <end position="81"/>
    </location>
</feature>
<organism evidence="11 12">
    <name type="scientific">Flavobacterium alkalisoli</name>
    <dbReference type="NCBI Taxonomy" id="2602769"/>
    <lineage>
        <taxon>Bacteria</taxon>
        <taxon>Pseudomonadati</taxon>
        <taxon>Bacteroidota</taxon>
        <taxon>Flavobacteriia</taxon>
        <taxon>Flavobacteriales</taxon>
        <taxon>Flavobacteriaceae</taxon>
        <taxon>Flavobacterium</taxon>
    </lineage>
</organism>
<keyword evidence="5 7" id="KW-1133">Transmembrane helix</keyword>
<dbReference type="PANTHER" id="PTHR30221">
    <property type="entry name" value="SMALL-CONDUCTANCE MECHANOSENSITIVE CHANNEL"/>
    <property type="match status" value="1"/>
</dbReference>
<evidence type="ECO:0000256" key="6">
    <source>
        <dbReference type="ARBA" id="ARBA00023136"/>
    </source>
</evidence>
<comment type="subcellular location">
    <subcellularLocation>
        <location evidence="1">Cell membrane</location>
        <topology evidence="1">Multi-pass membrane protein</topology>
    </subcellularLocation>
</comment>
<evidence type="ECO:0000256" key="5">
    <source>
        <dbReference type="ARBA" id="ARBA00022989"/>
    </source>
</evidence>
<dbReference type="InterPro" id="IPR011066">
    <property type="entry name" value="MscS_channel_C_sf"/>
</dbReference>
<dbReference type="InterPro" id="IPR006685">
    <property type="entry name" value="MscS_channel_2nd"/>
</dbReference>
<comment type="similarity">
    <text evidence="2">Belongs to the MscS (TC 1.A.23) family.</text>
</comment>
<dbReference type="GO" id="GO:0005886">
    <property type="term" value="C:plasma membrane"/>
    <property type="evidence" value="ECO:0007669"/>
    <property type="project" value="UniProtKB-SubCell"/>
</dbReference>
<dbReference type="SUPFAM" id="SSF82861">
    <property type="entry name" value="Mechanosensitive channel protein MscS (YggB), transmembrane region"/>
    <property type="match status" value="1"/>
</dbReference>
<evidence type="ECO:0000313" key="12">
    <source>
        <dbReference type="Proteomes" id="UP000321222"/>
    </source>
</evidence>
<accession>A0A5B9FSM2</accession>
<dbReference type="Pfam" id="PF21082">
    <property type="entry name" value="MS_channel_3rd"/>
    <property type="match status" value="1"/>
</dbReference>
<evidence type="ECO:0000313" key="11">
    <source>
        <dbReference type="EMBL" id="QEE49209.1"/>
    </source>
</evidence>
<keyword evidence="3" id="KW-1003">Cell membrane</keyword>
<evidence type="ECO:0000259" key="9">
    <source>
        <dbReference type="Pfam" id="PF21082"/>
    </source>
</evidence>
<evidence type="ECO:0000256" key="3">
    <source>
        <dbReference type="ARBA" id="ARBA00022475"/>
    </source>
</evidence>
<protein>
    <submittedName>
        <fullName evidence="11">Mechanosensitive ion channel</fullName>
    </submittedName>
</protein>
<feature type="transmembrane region" description="Helical" evidence="7">
    <location>
        <begin position="87"/>
        <end position="118"/>
    </location>
</feature>
<dbReference type="OrthoDB" id="9809206at2"/>
<gene>
    <name evidence="11" type="ORF">FUA48_06335</name>
</gene>
<dbReference type="KEGG" id="fak:FUA48_06335"/>
<reference evidence="11 12" key="1">
    <citation type="submission" date="2019-08" db="EMBL/GenBank/DDBJ databases">
        <title>Flavobacterium alkalisoli sp. nov., isolated from rhizosphere soil of Suaeda salsa.</title>
        <authorList>
            <person name="Sun J.-Q."/>
            <person name="Xu L."/>
        </authorList>
    </citation>
    <scope>NUCLEOTIDE SEQUENCE [LARGE SCALE GENOMIC DNA]</scope>
    <source>
        <strain evidence="11 12">XS-5</strain>
    </source>
</reference>
<dbReference type="InterPro" id="IPR049142">
    <property type="entry name" value="MS_channel_1st"/>
</dbReference>
<dbReference type="Gene3D" id="2.30.30.60">
    <property type="match status" value="1"/>
</dbReference>
<dbReference type="InterPro" id="IPR049278">
    <property type="entry name" value="MS_channel_C"/>
</dbReference>
<keyword evidence="12" id="KW-1185">Reference proteome</keyword>
<feature type="domain" description="Mechanosensitive ion channel transmembrane helices 2/3" evidence="10">
    <location>
        <begin position="68"/>
        <end position="103"/>
    </location>
</feature>
<dbReference type="InterPro" id="IPR011014">
    <property type="entry name" value="MscS_channel_TM-2"/>
</dbReference>
<dbReference type="PANTHER" id="PTHR30221:SF1">
    <property type="entry name" value="SMALL-CONDUCTANCE MECHANOSENSITIVE CHANNEL"/>
    <property type="match status" value="1"/>
</dbReference>
<evidence type="ECO:0000259" key="10">
    <source>
        <dbReference type="Pfam" id="PF21088"/>
    </source>
</evidence>
<dbReference type="InterPro" id="IPR010920">
    <property type="entry name" value="LSM_dom_sf"/>
</dbReference>
<keyword evidence="4 7" id="KW-0812">Transmembrane</keyword>
<dbReference type="AlphaFoldDB" id="A0A5B9FSM2"/>
<proteinExistence type="inferred from homology"/>
<feature type="domain" description="Mechanosensitive ion channel MscS C-terminal" evidence="9">
    <location>
        <begin position="179"/>
        <end position="259"/>
    </location>
</feature>
<name>A0A5B9FSM2_9FLAO</name>
<evidence type="ECO:0000256" key="4">
    <source>
        <dbReference type="ARBA" id="ARBA00022692"/>
    </source>
</evidence>
<dbReference type="Pfam" id="PF05552">
    <property type="entry name" value="MS_channel_1st_1"/>
    <property type="match status" value="1"/>
</dbReference>
<keyword evidence="6 7" id="KW-0472">Membrane</keyword>
<dbReference type="Pfam" id="PF00924">
    <property type="entry name" value="MS_channel_2nd"/>
    <property type="match status" value="1"/>
</dbReference>
<dbReference type="SUPFAM" id="SSF82689">
    <property type="entry name" value="Mechanosensitive channel protein MscS (YggB), C-terminal domain"/>
    <property type="match status" value="1"/>
</dbReference>
<dbReference type="InterPro" id="IPR023408">
    <property type="entry name" value="MscS_beta-dom_sf"/>
</dbReference>
<dbReference type="Proteomes" id="UP000321222">
    <property type="component" value="Chromosome"/>
</dbReference>
<evidence type="ECO:0000259" key="8">
    <source>
        <dbReference type="Pfam" id="PF00924"/>
    </source>
</evidence>
<evidence type="ECO:0000256" key="7">
    <source>
        <dbReference type="SAM" id="Phobius"/>
    </source>
</evidence>
<feature type="domain" description="Mechanosensitive ion channel MscS" evidence="8">
    <location>
        <begin position="105"/>
        <end position="171"/>
    </location>
</feature>
<dbReference type="SUPFAM" id="SSF50182">
    <property type="entry name" value="Sm-like ribonucleoproteins"/>
    <property type="match status" value="1"/>
</dbReference>
<dbReference type="RefSeq" id="WP_147582759.1">
    <property type="nucleotide sequence ID" value="NZ_CP042831.1"/>
</dbReference>
<evidence type="ECO:0000256" key="1">
    <source>
        <dbReference type="ARBA" id="ARBA00004651"/>
    </source>
</evidence>
<dbReference type="EMBL" id="CP042831">
    <property type="protein sequence ID" value="QEE49209.1"/>
    <property type="molecule type" value="Genomic_DNA"/>
</dbReference>
<dbReference type="InterPro" id="IPR008910">
    <property type="entry name" value="MSC_TM_helix"/>
</dbReference>
<sequence length="278" mass="30630">MKDFEGYFDWFINVVLLYTPKVLAAIGILIAGIVGIKLIKLLITRIMKKREMDPTAVKFLLDILTWVLNIMLFVIVIGQLGVETSSFVAILGAAGLAIGLSLQGSLSNFAGGLLIIIFKPFRAGDYIEAQGEGGTVNEIQIFATKLTTPSNQVIYIPNGALSNGNIRNFSKELTRRGEIIVGAGYGSNMKHVKDVLAKIVADEPKILDEPAPIIRIKGLADNSVNFQLLVWATNDNYWQMLSDVQENVKIQFDAEGIEIPFPQRDIVIRNLDKKNLPS</sequence>
<feature type="transmembrane region" description="Helical" evidence="7">
    <location>
        <begin position="20"/>
        <end position="39"/>
    </location>
</feature>
<dbReference type="Pfam" id="PF21088">
    <property type="entry name" value="MS_channel_1st"/>
    <property type="match status" value="1"/>
</dbReference>
<dbReference type="InterPro" id="IPR045275">
    <property type="entry name" value="MscS_archaea/bacteria_type"/>
</dbReference>
<evidence type="ECO:0000256" key="2">
    <source>
        <dbReference type="ARBA" id="ARBA00008017"/>
    </source>
</evidence>